<evidence type="ECO:0000256" key="4">
    <source>
        <dbReference type="ARBA" id="ARBA00022741"/>
    </source>
</evidence>
<dbReference type="AlphaFoldDB" id="A0A326U4U6"/>
<dbReference type="PROSITE" id="PS50011">
    <property type="entry name" value="PROTEIN_KINASE_DOM"/>
    <property type="match status" value="1"/>
</dbReference>
<feature type="domain" description="Protein kinase" evidence="11">
    <location>
        <begin position="47"/>
        <end position="357"/>
    </location>
</feature>
<dbReference type="PANTHER" id="PTHR24363:SF0">
    <property type="entry name" value="SERINE_THREONINE KINASE LIKE DOMAIN CONTAINING 1"/>
    <property type="match status" value="1"/>
</dbReference>
<keyword evidence="5 12" id="KW-0418">Kinase</keyword>
<dbReference type="GO" id="GO:0005524">
    <property type="term" value="F:ATP binding"/>
    <property type="evidence" value="ECO:0007669"/>
    <property type="project" value="UniProtKB-UniRule"/>
</dbReference>
<organism evidence="12 13">
    <name type="scientific">Thermosporothrix hazakensis</name>
    <dbReference type="NCBI Taxonomy" id="644383"/>
    <lineage>
        <taxon>Bacteria</taxon>
        <taxon>Bacillati</taxon>
        <taxon>Chloroflexota</taxon>
        <taxon>Ktedonobacteria</taxon>
        <taxon>Ktedonobacterales</taxon>
        <taxon>Thermosporotrichaceae</taxon>
        <taxon>Thermosporothrix</taxon>
    </lineage>
</organism>
<dbReference type="Pfam" id="PF00069">
    <property type="entry name" value="Pkinase"/>
    <property type="match status" value="1"/>
</dbReference>
<dbReference type="InterPro" id="IPR011009">
    <property type="entry name" value="Kinase-like_dom_sf"/>
</dbReference>
<dbReference type="Proteomes" id="UP000248806">
    <property type="component" value="Unassembled WGS sequence"/>
</dbReference>
<sequence>MATDAQYLCTGCGTTNRPQARFCTVCGHPLALSHAVTPEERVLKGRYHVLAHLGSGGYGKVYQAEDREFGNRLVAIKELRCRAMSEKEKQETAEAFKQEAFLLAKLVHPNLPSIFDYFTEDGNWFLVMSFIEGLSLENYLRKMPGNRLSVAEVMHIGIQLCTVLDYLHSRPSPIIFRDLKPSNIMRTRQGQVYLIDFGIARIFKQGQTKDTVALGSPGFAAPEQYGKAQSTPQTDIYSLGATLHYLLSGQDPSYTPFSFEPLDLPEYLGINSLLLAMVDPDVRKRPLNVIAVKQGLERILKQCPPGLVLRERSRRVQPSTPVYIPPLQAARPEIPPPSMHPRRGEKRSPLAFLQRMR</sequence>
<evidence type="ECO:0000256" key="9">
    <source>
        <dbReference type="PROSITE-ProRule" id="PRU10141"/>
    </source>
</evidence>
<dbReference type="SMART" id="SM00220">
    <property type="entry name" value="S_TKc"/>
    <property type="match status" value="1"/>
</dbReference>
<evidence type="ECO:0000256" key="1">
    <source>
        <dbReference type="ARBA" id="ARBA00012513"/>
    </source>
</evidence>
<dbReference type="OrthoDB" id="136279at2"/>
<proteinExistence type="predicted"/>
<comment type="catalytic activity">
    <reaction evidence="7">
        <text>L-threonyl-[protein] + ATP = O-phospho-L-threonyl-[protein] + ADP + H(+)</text>
        <dbReference type="Rhea" id="RHEA:46608"/>
        <dbReference type="Rhea" id="RHEA-COMP:11060"/>
        <dbReference type="Rhea" id="RHEA-COMP:11605"/>
        <dbReference type="ChEBI" id="CHEBI:15378"/>
        <dbReference type="ChEBI" id="CHEBI:30013"/>
        <dbReference type="ChEBI" id="CHEBI:30616"/>
        <dbReference type="ChEBI" id="CHEBI:61977"/>
        <dbReference type="ChEBI" id="CHEBI:456216"/>
        <dbReference type="EC" id="2.7.11.1"/>
    </reaction>
</comment>
<evidence type="ECO:0000259" key="11">
    <source>
        <dbReference type="PROSITE" id="PS50011"/>
    </source>
</evidence>
<dbReference type="SUPFAM" id="SSF56112">
    <property type="entry name" value="Protein kinase-like (PK-like)"/>
    <property type="match status" value="1"/>
</dbReference>
<evidence type="ECO:0000256" key="8">
    <source>
        <dbReference type="ARBA" id="ARBA00048679"/>
    </source>
</evidence>
<keyword evidence="2" id="KW-0723">Serine/threonine-protein kinase</keyword>
<accession>A0A326U4U6</accession>
<dbReference type="PROSITE" id="PS00107">
    <property type="entry name" value="PROTEIN_KINASE_ATP"/>
    <property type="match status" value="1"/>
</dbReference>
<dbReference type="EMBL" id="QKUF01000015">
    <property type="protein sequence ID" value="PZW26328.1"/>
    <property type="molecule type" value="Genomic_DNA"/>
</dbReference>
<dbReference type="CDD" id="cd14014">
    <property type="entry name" value="STKc_PknB_like"/>
    <property type="match status" value="1"/>
</dbReference>
<feature type="binding site" evidence="9">
    <location>
        <position position="77"/>
    </location>
    <ligand>
        <name>ATP</name>
        <dbReference type="ChEBI" id="CHEBI:30616"/>
    </ligand>
</feature>
<dbReference type="PANTHER" id="PTHR24363">
    <property type="entry name" value="SERINE/THREONINE PROTEIN KINASE"/>
    <property type="match status" value="1"/>
</dbReference>
<dbReference type="InterPro" id="IPR000719">
    <property type="entry name" value="Prot_kinase_dom"/>
</dbReference>
<feature type="region of interest" description="Disordered" evidence="10">
    <location>
        <begin position="326"/>
        <end position="357"/>
    </location>
</feature>
<evidence type="ECO:0000256" key="10">
    <source>
        <dbReference type="SAM" id="MobiDB-lite"/>
    </source>
</evidence>
<gene>
    <name evidence="12" type="ORF">EI42_03908</name>
</gene>
<protein>
    <recommendedName>
        <fullName evidence="1">non-specific serine/threonine protein kinase</fullName>
        <ecNumber evidence="1">2.7.11.1</ecNumber>
    </recommendedName>
</protein>
<keyword evidence="3" id="KW-0808">Transferase</keyword>
<keyword evidence="4 9" id="KW-0547">Nucleotide-binding</keyword>
<comment type="caution">
    <text evidence="12">The sequence shown here is derived from an EMBL/GenBank/DDBJ whole genome shotgun (WGS) entry which is preliminary data.</text>
</comment>
<evidence type="ECO:0000313" key="12">
    <source>
        <dbReference type="EMBL" id="PZW26328.1"/>
    </source>
</evidence>
<dbReference type="RefSeq" id="WP_111324254.1">
    <property type="nucleotide sequence ID" value="NZ_BIFX01000001.1"/>
</dbReference>
<dbReference type="GO" id="GO:0004674">
    <property type="term" value="F:protein serine/threonine kinase activity"/>
    <property type="evidence" value="ECO:0007669"/>
    <property type="project" value="UniProtKB-KW"/>
</dbReference>
<dbReference type="Gene3D" id="1.10.510.10">
    <property type="entry name" value="Transferase(Phosphotransferase) domain 1"/>
    <property type="match status" value="1"/>
</dbReference>
<keyword evidence="13" id="KW-1185">Reference proteome</keyword>
<dbReference type="Gene3D" id="3.30.200.20">
    <property type="entry name" value="Phosphorylase Kinase, domain 1"/>
    <property type="match status" value="1"/>
</dbReference>
<name>A0A326U4U6_THEHA</name>
<evidence type="ECO:0000256" key="5">
    <source>
        <dbReference type="ARBA" id="ARBA00022777"/>
    </source>
</evidence>
<comment type="catalytic activity">
    <reaction evidence="8">
        <text>L-seryl-[protein] + ATP = O-phospho-L-seryl-[protein] + ADP + H(+)</text>
        <dbReference type="Rhea" id="RHEA:17989"/>
        <dbReference type="Rhea" id="RHEA-COMP:9863"/>
        <dbReference type="Rhea" id="RHEA-COMP:11604"/>
        <dbReference type="ChEBI" id="CHEBI:15378"/>
        <dbReference type="ChEBI" id="CHEBI:29999"/>
        <dbReference type="ChEBI" id="CHEBI:30616"/>
        <dbReference type="ChEBI" id="CHEBI:83421"/>
        <dbReference type="ChEBI" id="CHEBI:456216"/>
        <dbReference type="EC" id="2.7.11.1"/>
    </reaction>
</comment>
<dbReference type="InterPro" id="IPR017441">
    <property type="entry name" value="Protein_kinase_ATP_BS"/>
</dbReference>
<reference evidence="12 13" key="1">
    <citation type="submission" date="2018-06" db="EMBL/GenBank/DDBJ databases">
        <title>Genomic Encyclopedia of Archaeal and Bacterial Type Strains, Phase II (KMG-II): from individual species to whole genera.</title>
        <authorList>
            <person name="Goeker M."/>
        </authorList>
    </citation>
    <scope>NUCLEOTIDE SEQUENCE [LARGE SCALE GENOMIC DNA]</scope>
    <source>
        <strain evidence="12 13">ATCC BAA-1881</strain>
    </source>
</reference>
<evidence type="ECO:0000313" key="13">
    <source>
        <dbReference type="Proteomes" id="UP000248806"/>
    </source>
</evidence>
<evidence type="ECO:0000256" key="2">
    <source>
        <dbReference type="ARBA" id="ARBA00022527"/>
    </source>
</evidence>
<keyword evidence="6 9" id="KW-0067">ATP-binding</keyword>
<evidence type="ECO:0000256" key="3">
    <source>
        <dbReference type="ARBA" id="ARBA00022679"/>
    </source>
</evidence>
<dbReference type="EC" id="2.7.11.1" evidence="1"/>
<evidence type="ECO:0000256" key="6">
    <source>
        <dbReference type="ARBA" id="ARBA00022840"/>
    </source>
</evidence>
<evidence type="ECO:0000256" key="7">
    <source>
        <dbReference type="ARBA" id="ARBA00047899"/>
    </source>
</evidence>